<comment type="similarity">
    <text evidence="3 16">Belongs to the PNT beta subunit family.</text>
</comment>
<evidence type="ECO:0000256" key="11">
    <source>
        <dbReference type="ARBA" id="ARBA00022989"/>
    </source>
</evidence>
<comment type="catalytic activity">
    <reaction evidence="14 16">
        <text>NAD(+) + NADPH + H(+)(in) = NADH + NADP(+) + H(+)(out)</text>
        <dbReference type="Rhea" id="RHEA:47992"/>
        <dbReference type="ChEBI" id="CHEBI:15378"/>
        <dbReference type="ChEBI" id="CHEBI:57540"/>
        <dbReference type="ChEBI" id="CHEBI:57783"/>
        <dbReference type="ChEBI" id="CHEBI:57945"/>
        <dbReference type="ChEBI" id="CHEBI:58349"/>
        <dbReference type="EC" id="7.1.1.1"/>
    </reaction>
</comment>
<evidence type="ECO:0000256" key="1">
    <source>
        <dbReference type="ARBA" id="ARBA00003943"/>
    </source>
</evidence>
<feature type="transmembrane region" description="Helical" evidence="17">
    <location>
        <begin position="35"/>
        <end position="54"/>
    </location>
</feature>
<evidence type="ECO:0000256" key="15">
    <source>
        <dbReference type="ARBA" id="ARBA00066047"/>
    </source>
</evidence>
<dbReference type="InterPro" id="IPR012136">
    <property type="entry name" value="NADH_DH_b"/>
</dbReference>
<dbReference type="PIRSF" id="PIRSF000204">
    <property type="entry name" value="PNTB"/>
    <property type="match status" value="1"/>
</dbReference>
<feature type="transmembrane region" description="Helical" evidence="17">
    <location>
        <begin position="60"/>
        <end position="81"/>
    </location>
</feature>
<evidence type="ECO:0000313" key="20">
    <source>
        <dbReference type="Proteomes" id="UP000501891"/>
    </source>
</evidence>
<evidence type="ECO:0000256" key="8">
    <source>
        <dbReference type="ARBA" id="ARBA00022692"/>
    </source>
</evidence>
<protein>
    <recommendedName>
        <fullName evidence="5 16">NAD(P) transhydrogenase subunit beta</fullName>
        <ecNumber evidence="4 16">7.1.1.1</ecNumber>
    </recommendedName>
    <alternativeName>
        <fullName evidence="16">Nicotinamide nucleotide transhydrogenase subunit beta</fullName>
    </alternativeName>
</protein>
<comment type="subunit">
    <text evidence="15">Complex of an alpha and a beta chain; in Rhodospirillum, the alpha chain seems to be made of two subunits.</text>
</comment>
<keyword evidence="10 16" id="KW-1278">Translocase</keyword>
<reference evidence="19" key="1">
    <citation type="submission" date="2020-04" db="EMBL/GenBank/DDBJ databases">
        <title>A desert anoxygenic phototrophic bacterium fixes CO2 using RubisCO under aerobic conditions.</title>
        <authorList>
            <person name="Tang K."/>
        </authorList>
    </citation>
    <scope>NUCLEOTIDE SEQUENCE [LARGE SCALE GENOMIC DNA]</scope>
    <source>
        <strain evidence="19">MIMtkB3</strain>
    </source>
</reference>
<evidence type="ECO:0000256" key="17">
    <source>
        <dbReference type="SAM" id="Phobius"/>
    </source>
</evidence>
<keyword evidence="6 16" id="KW-1003">Cell membrane</keyword>
<evidence type="ECO:0000256" key="14">
    <source>
        <dbReference type="ARBA" id="ARBA00048202"/>
    </source>
</evidence>
<feature type="transmembrane region" description="Helical" evidence="17">
    <location>
        <begin position="196"/>
        <end position="215"/>
    </location>
</feature>
<dbReference type="KEGG" id="acru:HHL28_01485"/>
<evidence type="ECO:0000256" key="13">
    <source>
        <dbReference type="ARBA" id="ARBA00023136"/>
    </source>
</evidence>
<feature type="transmembrane region" description="Helical" evidence="17">
    <location>
        <begin position="6"/>
        <end position="23"/>
    </location>
</feature>
<proteinExistence type="inferred from homology"/>
<evidence type="ECO:0000256" key="7">
    <source>
        <dbReference type="ARBA" id="ARBA00022519"/>
    </source>
</evidence>
<evidence type="ECO:0000256" key="3">
    <source>
        <dbReference type="ARBA" id="ARBA00007919"/>
    </source>
</evidence>
<organism evidence="19 20">
    <name type="scientific">Aerophototrophica crusticola</name>
    <dbReference type="NCBI Taxonomy" id="1709002"/>
    <lineage>
        <taxon>Bacteria</taxon>
        <taxon>Pseudomonadati</taxon>
        <taxon>Pseudomonadota</taxon>
        <taxon>Alphaproteobacteria</taxon>
        <taxon>Rhodospirillales</taxon>
        <taxon>Rhodospirillaceae</taxon>
        <taxon>Aerophototrophica</taxon>
    </lineage>
</organism>
<comment type="function">
    <text evidence="1 16">The transhydrogenation between NADH and NADP is coupled to respiration and ATP hydrolysis and functions as a proton pump across the membrane.</text>
</comment>
<evidence type="ECO:0000313" key="19">
    <source>
        <dbReference type="EMBL" id="QJE71956.1"/>
    </source>
</evidence>
<dbReference type="InterPro" id="IPR034300">
    <property type="entry name" value="PNTB-like"/>
</dbReference>
<dbReference type="GO" id="GO:0050661">
    <property type="term" value="F:NADP binding"/>
    <property type="evidence" value="ECO:0007669"/>
    <property type="project" value="InterPro"/>
</dbReference>
<dbReference type="GO" id="GO:0005886">
    <property type="term" value="C:plasma membrane"/>
    <property type="evidence" value="ECO:0007669"/>
    <property type="project" value="UniProtKB-SubCell"/>
</dbReference>
<evidence type="ECO:0000256" key="5">
    <source>
        <dbReference type="ARBA" id="ARBA00014581"/>
    </source>
</evidence>
<sequence>MLIAASLLYLVSAVLFILALRGLSSPETAQAGNRYGMAGMAIAIVTTLVAQETLTGIDLGFGRLALIVGGIAIGGGIGYVIAKRIQMTELPQLVAAFHSLVGLAAVCVAAAAFYSPASYRIGEVGDIHIGSLIEMSLGVAIGAITFTGSLVAFAKLQGLVSGKPLVFPMQHPLNAGLGALLVLLIILLCVSQSQAVFWLIVVVALALGFLLILPIGGADMPVVVSMLNSYSGWAAAGIGFTLQNPLLIITGSLVGASGAILSYIMCKGMNRSIFNVILGGFGGDAAAAGPGGPAIDRSFKAGSADDAAFIMKNAAKVIVVPGYGMAVAQAQHALREMGDLLKKEGVEVKYAIHPVAGRMPGHMNVLLAEANVPYDEVFELDEINRDFGQADVAYVIGANDVTNPAAKTDPTSPIYGMPILDVEKAKTVLFIKRSMGAGYAGVENELFFRPNTMMLLGDAKKMTEEIVKALSGGGH</sequence>
<dbReference type="EMBL" id="CP051775">
    <property type="protein sequence ID" value="QJE71956.1"/>
    <property type="molecule type" value="Genomic_DNA"/>
</dbReference>
<gene>
    <name evidence="19" type="ORF">HHL28_01485</name>
</gene>
<name>A0A858R4E2_9PROT</name>
<evidence type="ECO:0000256" key="2">
    <source>
        <dbReference type="ARBA" id="ARBA00004429"/>
    </source>
</evidence>
<feature type="domain" description="NADP transhydrogenase beta-like" evidence="18">
    <location>
        <begin position="7"/>
        <end position="468"/>
    </location>
</feature>
<keyword evidence="13 16" id="KW-0472">Membrane</keyword>
<evidence type="ECO:0000256" key="9">
    <source>
        <dbReference type="ARBA" id="ARBA00022857"/>
    </source>
</evidence>
<dbReference type="Gene3D" id="3.40.50.1220">
    <property type="entry name" value="TPP-binding domain"/>
    <property type="match status" value="1"/>
</dbReference>
<evidence type="ECO:0000256" key="4">
    <source>
        <dbReference type="ARBA" id="ARBA00012943"/>
    </source>
</evidence>
<dbReference type="PANTHER" id="PTHR44758:SF1">
    <property type="entry name" value="NAD(P) TRANSHYDROGENASE SUBUNIT BETA"/>
    <property type="match status" value="1"/>
</dbReference>
<evidence type="ECO:0000259" key="18">
    <source>
        <dbReference type="Pfam" id="PF02233"/>
    </source>
</evidence>
<dbReference type="AlphaFoldDB" id="A0A858R4E2"/>
<comment type="subcellular location">
    <subcellularLocation>
        <location evidence="2">Cell inner membrane</location>
        <topology evidence="2">Multi-pass membrane protein</topology>
    </subcellularLocation>
</comment>
<dbReference type="GO" id="GO:0008750">
    <property type="term" value="F:proton-translocating NAD(P)+ transhydrogenase activity"/>
    <property type="evidence" value="ECO:0007669"/>
    <property type="project" value="UniProtKB-EC"/>
</dbReference>
<keyword evidence="8 17" id="KW-0812">Transmembrane</keyword>
<evidence type="ECO:0000256" key="10">
    <source>
        <dbReference type="ARBA" id="ARBA00022967"/>
    </source>
</evidence>
<keyword evidence="11 17" id="KW-1133">Transmembrane helix</keyword>
<evidence type="ECO:0000256" key="16">
    <source>
        <dbReference type="PIRNR" id="PIRNR000204"/>
    </source>
</evidence>
<dbReference type="FunFam" id="3.40.50.1220:FF:000002">
    <property type="entry name" value="NAD(P) transhydrogenase subunit beta"/>
    <property type="match status" value="1"/>
</dbReference>
<feature type="transmembrane region" description="Helical" evidence="17">
    <location>
        <begin position="127"/>
        <end position="153"/>
    </location>
</feature>
<evidence type="ECO:0000256" key="6">
    <source>
        <dbReference type="ARBA" id="ARBA00022475"/>
    </source>
</evidence>
<dbReference type="SUPFAM" id="SSF52467">
    <property type="entry name" value="DHS-like NAD/FAD-binding domain"/>
    <property type="match status" value="1"/>
</dbReference>
<keyword evidence="9 16" id="KW-0521">NADP</keyword>
<dbReference type="PANTHER" id="PTHR44758">
    <property type="entry name" value="NAD(P) TRANSHYDROGENASE SUBUNIT BETA"/>
    <property type="match status" value="1"/>
</dbReference>
<feature type="transmembrane region" description="Helical" evidence="17">
    <location>
        <begin position="173"/>
        <end position="190"/>
    </location>
</feature>
<dbReference type="InterPro" id="IPR029035">
    <property type="entry name" value="DHS-like_NAD/FAD-binding_dom"/>
</dbReference>
<accession>A0A858R4E2</accession>
<feature type="transmembrane region" description="Helical" evidence="17">
    <location>
        <begin position="93"/>
        <end position="115"/>
    </location>
</feature>
<evidence type="ECO:0000256" key="12">
    <source>
        <dbReference type="ARBA" id="ARBA00023027"/>
    </source>
</evidence>
<keyword evidence="7 16" id="KW-0997">Cell inner membrane</keyword>
<dbReference type="EC" id="7.1.1.1" evidence="4 16"/>
<dbReference type="Proteomes" id="UP000501891">
    <property type="component" value="Chromosome"/>
</dbReference>
<dbReference type="Pfam" id="PF02233">
    <property type="entry name" value="PNTB"/>
    <property type="match status" value="1"/>
</dbReference>
<keyword evidence="20" id="KW-1185">Reference proteome</keyword>
<feature type="transmembrane region" description="Helical" evidence="17">
    <location>
        <begin position="246"/>
        <end position="266"/>
    </location>
</feature>
<keyword evidence="12 16" id="KW-0520">NAD</keyword>